<dbReference type="EC" id="3.1.2.4" evidence="2"/>
<dbReference type="InterPro" id="IPR018376">
    <property type="entry name" value="Enoyl-CoA_hyd/isom_CS"/>
</dbReference>
<dbReference type="InterPro" id="IPR045004">
    <property type="entry name" value="ECH_dom"/>
</dbReference>
<dbReference type="PANTHER" id="PTHR43176:SF3">
    <property type="entry name" value="3-HYDROXYISOBUTYRYL-COA HYDROLASE, MITOCHONDRIAL"/>
    <property type="match status" value="1"/>
</dbReference>
<keyword evidence="6" id="KW-1185">Reference proteome</keyword>
<comment type="catalytic activity">
    <reaction evidence="1">
        <text>3-hydroxy-2-methylpropanoyl-CoA + H2O = 3-hydroxy-2-methylpropanoate + CoA + H(+)</text>
        <dbReference type="Rhea" id="RHEA:20888"/>
        <dbReference type="ChEBI" id="CHEBI:11805"/>
        <dbReference type="ChEBI" id="CHEBI:15377"/>
        <dbReference type="ChEBI" id="CHEBI:15378"/>
        <dbReference type="ChEBI" id="CHEBI:57287"/>
        <dbReference type="ChEBI" id="CHEBI:57340"/>
        <dbReference type="EC" id="3.1.2.4"/>
    </reaction>
</comment>
<dbReference type="GO" id="GO:0006574">
    <property type="term" value="P:L-valine catabolic process"/>
    <property type="evidence" value="ECO:0007669"/>
    <property type="project" value="TreeGrafter"/>
</dbReference>
<dbReference type="CDD" id="cd06558">
    <property type="entry name" value="crotonase-like"/>
    <property type="match status" value="1"/>
</dbReference>
<reference evidence="6" key="1">
    <citation type="submission" date="2020-09" db="EMBL/GenBank/DDBJ databases">
        <title>Sphingomonas sp., a new species isolated from pork steak.</title>
        <authorList>
            <person name="Heidler von Heilborn D."/>
        </authorList>
    </citation>
    <scope>NUCLEOTIDE SEQUENCE [LARGE SCALE GENOMIC DNA]</scope>
</reference>
<gene>
    <name evidence="5" type="ORF">H5J25_16605</name>
</gene>
<organism evidence="5 6">
    <name type="scientific">Sphingomonas aliaeris</name>
    <dbReference type="NCBI Taxonomy" id="2759526"/>
    <lineage>
        <taxon>Bacteria</taxon>
        <taxon>Pseudomonadati</taxon>
        <taxon>Pseudomonadota</taxon>
        <taxon>Alphaproteobacteria</taxon>
        <taxon>Sphingomonadales</taxon>
        <taxon>Sphingomonadaceae</taxon>
        <taxon>Sphingomonas</taxon>
    </lineage>
</organism>
<dbReference type="PANTHER" id="PTHR43176">
    <property type="entry name" value="3-HYDROXYISOBUTYRYL-COA HYDROLASE-RELATED"/>
    <property type="match status" value="1"/>
</dbReference>
<protein>
    <recommendedName>
        <fullName evidence="2">3-hydroxyisobutyryl-CoA hydrolase</fullName>
        <ecNumber evidence="2">3.1.2.4</ecNumber>
    </recommendedName>
</protein>
<evidence type="ECO:0000259" key="4">
    <source>
        <dbReference type="Pfam" id="PF16113"/>
    </source>
</evidence>
<sequence length="347" mass="37662">MNMDVLTPIEGSIARIRLNRPKALHALNTAMCTQILSALDGWAKDEHVAAVMIDHAEGRGFCAGGDIRMLAESGAKDGADARAFFHVEYRMNHRLFTYAKPTVAFMDGITMGGGVGLALPCDFRVATENTKFAMPETGIGLFPDVGGGWYLSRLPGRIGRYLALTGHRLDGAECLALGLATHYLTSDALDEAKTRIAADPQDIAGILDSLSSPAPDARILAHRDAIDRLFASDELEDIFAALAADDGEWAQQQLATLKTKSPQTMKVSLRLLHEGAMMKTFEDEMRQEYAVGAHVVQRHDFLEGVRAVIVDKDNAPNWNPATPEGVTDHVIDQIFAPLPDAEAWAPS</sequence>
<evidence type="ECO:0000256" key="3">
    <source>
        <dbReference type="ARBA" id="ARBA00022801"/>
    </source>
</evidence>
<evidence type="ECO:0000256" key="1">
    <source>
        <dbReference type="ARBA" id="ARBA00001709"/>
    </source>
</evidence>
<dbReference type="AlphaFoldDB" id="A0A974NTW8"/>
<dbReference type="Pfam" id="PF16113">
    <property type="entry name" value="ECH_2"/>
    <property type="match status" value="1"/>
</dbReference>
<feature type="domain" description="Enoyl-CoA hydratase/isomerase" evidence="4">
    <location>
        <begin position="14"/>
        <end position="335"/>
    </location>
</feature>
<accession>A0A974NTW8</accession>
<proteinExistence type="predicted"/>
<dbReference type="EMBL" id="CP061035">
    <property type="protein sequence ID" value="QQV76969.1"/>
    <property type="molecule type" value="Genomic_DNA"/>
</dbReference>
<dbReference type="GO" id="GO:0003860">
    <property type="term" value="F:3-hydroxyisobutyryl-CoA hydrolase activity"/>
    <property type="evidence" value="ECO:0007669"/>
    <property type="project" value="UniProtKB-EC"/>
</dbReference>
<keyword evidence="3" id="KW-0378">Hydrolase</keyword>
<dbReference type="PROSITE" id="PS00166">
    <property type="entry name" value="ENOYL_COA_HYDRATASE"/>
    <property type="match status" value="1"/>
</dbReference>
<evidence type="ECO:0000313" key="6">
    <source>
        <dbReference type="Proteomes" id="UP000595894"/>
    </source>
</evidence>
<dbReference type="InterPro" id="IPR032259">
    <property type="entry name" value="HIBYL-CoA-H"/>
</dbReference>
<evidence type="ECO:0000256" key="2">
    <source>
        <dbReference type="ARBA" id="ARBA00011915"/>
    </source>
</evidence>
<dbReference type="KEGG" id="sari:H5J25_16605"/>
<dbReference type="RefSeq" id="WP_202092994.1">
    <property type="nucleotide sequence ID" value="NZ_CP061035.1"/>
</dbReference>
<dbReference type="Gene3D" id="3.90.226.10">
    <property type="entry name" value="2-enoyl-CoA Hydratase, Chain A, domain 1"/>
    <property type="match status" value="1"/>
</dbReference>
<dbReference type="Proteomes" id="UP000595894">
    <property type="component" value="Chromosome"/>
</dbReference>
<evidence type="ECO:0000313" key="5">
    <source>
        <dbReference type="EMBL" id="QQV76969.1"/>
    </source>
</evidence>
<name>A0A974NTW8_9SPHN</name>
<dbReference type="SUPFAM" id="SSF52096">
    <property type="entry name" value="ClpP/crotonase"/>
    <property type="match status" value="1"/>
</dbReference>
<dbReference type="NCBIfam" id="NF004127">
    <property type="entry name" value="PRK05617.1"/>
    <property type="match status" value="1"/>
</dbReference>
<dbReference type="InterPro" id="IPR029045">
    <property type="entry name" value="ClpP/crotonase-like_dom_sf"/>
</dbReference>